<dbReference type="HOGENOM" id="CLU_030558_3_1_4"/>
<dbReference type="GO" id="GO:0006633">
    <property type="term" value="P:fatty acid biosynthetic process"/>
    <property type="evidence" value="ECO:0007669"/>
    <property type="project" value="TreeGrafter"/>
</dbReference>
<evidence type="ECO:0000313" key="4">
    <source>
        <dbReference type="Proteomes" id="UP000008316"/>
    </source>
</evidence>
<dbReference type="SUPFAM" id="SSF52151">
    <property type="entry name" value="FabD/lysophospholipase-like"/>
    <property type="match status" value="1"/>
</dbReference>
<dbReference type="InterPro" id="IPR016035">
    <property type="entry name" value="Acyl_Trfase/lysoPLipase"/>
</dbReference>
<dbReference type="SMART" id="SM00827">
    <property type="entry name" value="PKS_AT"/>
    <property type="match status" value="1"/>
</dbReference>
<evidence type="ECO:0000259" key="2">
    <source>
        <dbReference type="SMART" id="SM00827"/>
    </source>
</evidence>
<dbReference type="PANTHER" id="PTHR43775">
    <property type="entry name" value="FATTY ACID SYNTHASE"/>
    <property type="match status" value="1"/>
</dbReference>
<gene>
    <name evidence="3" type="ordered locus">bgla_1g21670</name>
</gene>
<feature type="domain" description="Malonyl-CoA:ACP transacylase (MAT)" evidence="2">
    <location>
        <begin position="15"/>
        <end position="312"/>
    </location>
</feature>
<dbReference type="AlphaFoldDB" id="F2LA12"/>
<sequence length="337" mass="36998">MPPISSADAPTTIFMFSGQGSHYYQMGRDLFEQRGAFYRHALELNELIRQDLGVSILAEIYDPQRKASDRFDATPPTHCAIFLVEYALGRALIEEGIQPDFLLTASMGSFAALALARCLTVEEAVSAVVSQARLLDEFGAPGGIVAVPNLPWEQVRTLAERFDCDLGAINNLSACTLSAERQRLGAVVAALRESNAIYQQLAVSRAFHSRWIDAARAPFLNSMTFTRWHAPSIPIVCCADVDVLHEIRSSYLWDVVRQPIRFDDTVRMLAGRQRRALRFIDVGPSGTLATSLKFSETRLPVPCEVHGVLSPFGGNVLRYARTAGLFGKAARGVSPAV</sequence>
<dbReference type="InterPro" id="IPR014043">
    <property type="entry name" value="Acyl_transferase_dom"/>
</dbReference>
<dbReference type="STRING" id="999541.bgla_1g21670"/>
<proteinExistence type="predicted"/>
<keyword evidence="4" id="KW-1185">Reference proteome</keyword>
<dbReference type="Proteomes" id="UP000008316">
    <property type="component" value="Chromosome 1"/>
</dbReference>
<organism evidence="3 4">
    <name type="scientific">Burkholderia gladioli (strain BSR3)</name>
    <dbReference type="NCBI Taxonomy" id="999541"/>
    <lineage>
        <taxon>Bacteria</taxon>
        <taxon>Pseudomonadati</taxon>
        <taxon>Pseudomonadota</taxon>
        <taxon>Betaproteobacteria</taxon>
        <taxon>Burkholderiales</taxon>
        <taxon>Burkholderiaceae</taxon>
        <taxon>Burkholderia</taxon>
    </lineage>
</organism>
<dbReference type="InterPro" id="IPR050091">
    <property type="entry name" value="PKS_NRPS_Biosynth_Enz"/>
</dbReference>
<dbReference type="Pfam" id="PF00698">
    <property type="entry name" value="Acyl_transf_1"/>
    <property type="match status" value="1"/>
</dbReference>
<dbReference type="PANTHER" id="PTHR43775:SF51">
    <property type="entry name" value="INACTIVE PHENOLPHTHIOCEROL SYNTHESIS POLYKETIDE SYNTHASE TYPE I PKS1-RELATED"/>
    <property type="match status" value="1"/>
</dbReference>
<dbReference type="eggNOG" id="COG3321">
    <property type="taxonomic scope" value="Bacteria"/>
</dbReference>
<evidence type="ECO:0000256" key="1">
    <source>
        <dbReference type="ARBA" id="ARBA00022679"/>
    </source>
</evidence>
<dbReference type="GO" id="GO:0004312">
    <property type="term" value="F:fatty acid synthase activity"/>
    <property type="evidence" value="ECO:0007669"/>
    <property type="project" value="TreeGrafter"/>
</dbReference>
<dbReference type="KEGG" id="bgd:bgla_1g21670"/>
<protein>
    <submittedName>
        <fullName evidence="3">BatH</fullName>
    </submittedName>
</protein>
<name>F2LA12_BURGS</name>
<keyword evidence="1" id="KW-0808">Transferase</keyword>
<evidence type="ECO:0000313" key="3">
    <source>
        <dbReference type="EMBL" id="AEA60796.1"/>
    </source>
</evidence>
<accession>F2LA12</accession>
<dbReference type="EMBL" id="CP002599">
    <property type="protein sequence ID" value="AEA60796.1"/>
    <property type="molecule type" value="Genomic_DNA"/>
</dbReference>
<dbReference type="Gene3D" id="3.40.366.10">
    <property type="entry name" value="Malonyl-Coenzyme A Acyl Carrier Protein, domain 2"/>
    <property type="match status" value="1"/>
</dbReference>
<dbReference type="InterPro" id="IPR001227">
    <property type="entry name" value="Ac_transferase_dom_sf"/>
</dbReference>
<reference evidence="3 4" key="1">
    <citation type="journal article" date="2011" name="J. Bacteriol.">
        <title>Complete genome sequence of Burkholderia gladioli BSR3.</title>
        <authorList>
            <person name="Seo Y.S."/>
            <person name="Lim J."/>
            <person name="Choi B.S."/>
            <person name="Kim H."/>
            <person name="Goo E."/>
            <person name="Lee B."/>
            <person name="Lim J.S."/>
            <person name="Choi I.Y."/>
            <person name="Moon J.S."/>
            <person name="Kim J."/>
            <person name="Hwang I."/>
        </authorList>
    </citation>
    <scope>NUCLEOTIDE SEQUENCE [LARGE SCALE GENOMIC DNA]</scope>
    <source>
        <strain evidence="3 4">BSR3</strain>
    </source>
</reference>